<evidence type="ECO:0000256" key="1">
    <source>
        <dbReference type="SAM" id="MobiDB-lite"/>
    </source>
</evidence>
<protein>
    <recommendedName>
        <fullName evidence="3">Nucleoside phosphorylase domain-containing protein</fullName>
    </recommendedName>
</protein>
<sequence>MLLLCSLYTILASKQGHKNEQESDDEQESSDEDKPKTKGKSPSNLPDDGEIYKPDSTKNFKEIERFVKDVKILLAPATEGEEQAVLRYLKPINGDKYFRISIYGHKVSDIYIGKYGKYPVVVVKTAPSQHNQGPVHAAIVITKMLEIFTEIKYIVGVGVCYGMNKGKQKLGEVIISTILCDFTNMREGLERYQRSAQPSVGLAIKNIFELTEEIREKLQPKSIIVNDGIYICTPSLIDNDQIKEEYKNIRIDAKAGEMEGAGLVAATEYTTKTVEAIVIKGIGDWGDDDKDATKTWKPFAAHAAAYYIKTVLETKTISFD</sequence>
<feature type="chain" id="PRO_5042977004" description="Nucleoside phosphorylase domain-containing protein" evidence="2">
    <location>
        <begin position="17"/>
        <end position="320"/>
    </location>
</feature>
<dbReference type="Pfam" id="PF01048">
    <property type="entry name" value="PNP_UDP_1"/>
    <property type="match status" value="1"/>
</dbReference>
<feature type="signal peptide" evidence="2">
    <location>
        <begin position="1"/>
        <end position="16"/>
    </location>
</feature>
<dbReference type="InterPro" id="IPR000845">
    <property type="entry name" value="Nucleoside_phosphorylase_d"/>
</dbReference>
<feature type="compositionally biased region" description="Acidic residues" evidence="1">
    <location>
        <begin position="22"/>
        <end position="31"/>
    </location>
</feature>
<feature type="domain" description="Nucleoside phosphorylase" evidence="3">
    <location>
        <begin position="72"/>
        <end position="304"/>
    </location>
</feature>
<dbReference type="InterPro" id="IPR035994">
    <property type="entry name" value="Nucleoside_phosphorylase_sf"/>
</dbReference>
<feature type="region of interest" description="Disordered" evidence="1">
    <location>
        <begin position="15"/>
        <end position="55"/>
    </location>
</feature>
<dbReference type="Gene3D" id="3.40.50.1580">
    <property type="entry name" value="Nucleoside phosphorylase domain"/>
    <property type="match status" value="1"/>
</dbReference>
<dbReference type="PANTHER" id="PTHR46832:SF1">
    <property type="entry name" value="5'-METHYLTHIOADENOSINE_S-ADENOSYLHOMOCYSTEINE NUCLEOSIDASE"/>
    <property type="match status" value="1"/>
</dbReference>
<dbReference type="PANTHER" id="PTHR46832">
    <property type="entry name" value="5'-METHYLTHIOADENOSINE/S-ADENOSYLHOMOCYSTEINE NUCLEOSIDASE"/>
    <property type="match status" value="1"/>
</dbReference>
<evidence type="ECO:0000256" key="2">
    <source>
        <dbReference type="SAM" id="SignalP"/>
    </source>
</evidence>
<evidence type="ECO:0000313" key="4">
    <source>
        <dbReference type="EnsemblMetazoa" id="XP_019850966.1"/>
    </source>
</evidence>
<dbReference type="GeneID" id="109581350"/>
<accession>A0AAN0J2L6</accession>
<proteinExistence type="predicted"/>
<reference evidence="5" key="1">
    <citation type="journal article" date="2010" name="Nature">
        <title>The Amphimedon queenslandica genome and the evolution of animal complexity.</title>
        <authorList>
            <person name="Srivastava M."/>
            <person name="Simakov O."/>
            <person name="Chapman J."/>
            <person name="Fahey B."/>
            <person name="Gauthier M.E."/>
            <person name="Mitros T."/>
            <person name="Richards G.S."/>
            <person name="Conaco C."/>
            <person name="Dacre M."/>
            <person name="Hellsten U."/>
            <person name="Larroux C."/>
            <person name="Putnam N.H."/>
            <person name="Stanke M."/>
            <person name="Adamska M."/>
            <person name="Darling A."/>
            <person name="Degnan S.M."/>
            <person name="Oakley T.H."/>
            <person name="Plachetzki D.C."/>
            <person name="Zhai Y."/>
            <person name="Adamski M."/>
            <person name="Calcino A."/>
            <person name="Cummins S.F."/>
            <person name="Goodstein D.M."/>
            <person name="Harris C."/>
            <person name="Jackson D.J."/>
            <person name="Leys S.P."/>
            <person name="Shu S."/>
            <person name="Woodcroft B.J."/>
            <person name="Vervoort M."/>
            <person name="Kosik K.S."/>
            <person name="Manning G."/>
            <person name="Degnan B.M."/>
            <person name="Rokhsar D.S."/>
        </authorList>
    </citation>
    <scope>NUCLEOTIDE SEQUENCE [LARGE SCALE GENOMIC DNA]</scope>
</reference>
<dbReference type="KEGG" id="aqu:109581350"/>
<dbReference type="GO" id="GO:0009116">
    <property type="term" value="P:nucleoside metabolic process"/>
    <property type="evidence" value="ECO:0007669"/>
    <property type="project" value="InterPro"/>
</dbReference>
<dbReference type="EnsemblMetazoa" id="XM_019995407.1">
    <property type="protein sequence ID" value="XP_019850966.1"/>
    <property type="gene ID" value="LOC109581350"/>
</dbReference>
<dbReference type="GO" id="GO:0019284">
    <property type="term" value="P:L-methionine salvage from S-adenosylmethionine"/>
    <property type="evidence" value="ECO:0007669"/>
    <property type="project" value="TreeGrafter"/>
</dbReference>
<name>A0AAN0J2L6_AMPQE</name>
<dbReference type="AlphaFoldDB" id="A0AAN0J2L6"/>
<keyword evidence="5" id="KW-1185">Reference proteome</keyword>
<keyword evidence="2" id="KW-0732">Signal</keyword>
<evidence type="ECO:0000259" key="3">
    <source>
        <dbReference type="Pfam" id="PF01048"/>
    </source>
</evidence>
<dbReference type="GO" id="GO:0008930">
    <property type="term" value="F:methylthioadenosine nucleosidase activity"/>
    <property type="evidence" value="ECO:0007669"/>
    <property type="project" value="TreeGrafter"/>
</dbReference>
<organism evidence="4 5">
    <name type="scientific">Amphimedon queenslandica</name>
    <name type="common">Sponge</name>
    <dbReference type="NCBI Taxonomy" id="400682"/>
    <lineage>
        <taxon>Eukaryota</taxon>
        <taxon>Metazoa</taxon>
        <taxon>Porifera</taxon>
        <taxon>Demospongiae</taxon>
        <taxon>Heteroscleromorpha</taxon>
        <taxon>Haplosclerida</taxon>
        <taxon>Niphatidae</taxon>
        <taxon>Amphimedon</taxon>
    </lineage>
</organism>
<dbReference type="SUPFAM" id="SSF53167">
    <property type="entry name" value="Purine and uridine phosphorylases"/>
    <property type="match status" value="1"/>
</dbReference>
<dbReference type="GO" id="GO:0005829">
    <property type="term" value="C:cytosol"/>
    <property type="evidence" value="ECO:0007669"/>
    <property type="project" value="TreeGrafter"/>
</dbReference>
<evidence type="ECO:0000313" key="5">
    <source>
        <dbReference type="Proteomes" id="UP000007879"/>
    </source>
</evidence>
<reference evidence="4" key="2">
    <citation type="submission" date="2024-06" db="UniProtKB">
        <authorList>
            <consortium name="EnsemblMetazoa"/>
        </authorList>
    </citation>
    <scope>IDENTIFICATION</scope>
</reference>
<dbReference type="RefSeq" id="XP_019850966.1">
    <property type="nucleotide sequence ID" value="XM_019995407.1"/>
</dbReference>
<dbReference type="GO" id="GO:0008782">
    <property type="term" value="F:adenosylhomocysteine nucleosidase activity"/>
    <property type="evidence" value="ECO:0007669"/>
    <property type="project" value="TreeGrafter"/>
</dbReference>
<dbReference type="Proteomes" id="UP000007879">
    <property type="component" value="Unassembled WGS sequence"/>
</dbReference>